<protein>
    <submittedName>
        <fullName evidence="12">Wax ester synthase/acyl-coenzyme A:diacylglycerol acyltransferase 5</fullName>
        <ecNumber evidence="12">2.3.1.75</ecNumber>
    </submittedName>
</protein>
<evidence type="ECO:0000259" key="10">
    <source>
        <dbReference type="Pfam" id="PF03007"/>
    </source>
</evidence>
<dbReference type="PANTHER" id="PTHR31650">
    <property type="entry name" value="O-ACYLTRANSFERASE (WSD1-LIKE) FAMILY PROTEIN"/>
    <property type="match status" value="1"/>
</dbReference>
<dbReference type="Pfam" id="PF03007">
    <property type="entry name" value="WS_DGAT_cat"/>
    <property type="match status" value="1"/>
</dbReference>
<comment type="similarity">
    <text evidence="5">In the N-terminal section; belongs to the long-chain O-acyltransferase family.</text>
</comment>
<dbReference type="SMR" id="A0A3G1ICG7"/>
<dbReference type="PANTHER" id="PTHR31650:SF1">
    <property type="entry name" value="WAX ESTER SYNTHASE_DIACYLGLYCEROL ACYLTRANSFERASE 4-RELATED"/>
    <property type="match status" value="1"/>
</dbReference>
<comment type="catalytic activity">
    <reaction evidence="7">
        <text>an acyl-CoA + a 1,2-diacyl-sn-glycerol = a triacyl-sn-glycerol + CoA</text>
        <dbReference type="Rhea" id="RHEA:10868"/>
        <dbReference type="ChEBI" id="CHEBI:17815"/>
        <dbReference type="ChEBI" id="CHEBI:57287"/>
        <dbReference type="ChEBI" id="CHEBI:58342"/>
        <dbReference type="ChEBI" id="CHEBI:64615"/>
        <dbReference type="EC" id="2.3.1.20"/>
    </reaction>
</comment>
<comment type="pathway">
    <text evidence="1">Glycerolipid metabolism; triacylglycerol biosynthesis.</text>
</comment>
<gene>
    <name evidence="12" type="primary">WSD5</name>
</gene>
<dbReference type="InterPro" id="IPR009721">
    <property type="entry name" value="O-acyltransferase_WSD1_C"/>
</dbReference>
<keyword evidence="4 12" id="KW-0012">Acyltransferase</keyword>
<evidence type="ECO:0000313" key="12">
    <source>
        <dbReference type="EMBL" id="ASA49418.1"/>
    </source>
</evidence>
<evidence type="ECO:0000256" key="4">
    <source>
        <dbReference type="ARBA" id="ARBA00023315"/>
    </source>
</evidence>
<evidence type="ECO:0000256" key="6">
    <source>
        <dbReference type="ARBA" id="ARBA00047604"/>
    </source>
</evidence>
<dbReference type="UniPathway" id="UPA00282"/>
<dbReference type="GO" id="GO:0019432">
    <property type="term" value="P:triglyceride biosynthetic process"/>
    <property type="evidence" value="ECO:0007669"/>
    <property type="project" value="UniProtKB-UniPathway"/>
</dbReference>
<evidence type="ECO:0000256" key="2">
    <source>
        <dbReference type="ARBA" id="ARBA00005189"/>
    </source>
</evidence>
<organism evidence="12">
    <name type="scientific">Thraustochytrium roseum</name>
    <dbReference type="NCBI Taxonomy" id="1524189"/>
    <lineage>
        <taxon>Eukaryota</taxon>
        <taxon>Sar</taxon>
        <taxon>Stramenopiles</taxon>
        <taxon>Bigyra</taxon>
        <taxon>Labyrinthulomycetes</taxon>
        <taxon>Thraustochytrida</taxon>
        <taxon>Thraustochytriidae</taxon>
        <taxon>Thraustochytrium</taxon>
    </lineage>
</organism>
<keyword evidence="9" id="KW-0472">Membrane</keyword>
<feature type="domain" description="O-acyltransferase WSD1-like N-terminal" evidence="10">
    <location>
        <begin position="78"/>
        <end position="265"/>
    </location>
</feature>
<feature type="region of interest" description="Disordered" evidence="8">
    <location>
        <begin position="169"/>
        <end position="189"/>
    </location>
</feature>
<dbReference type="InterPro" id="IPR045034">
    <property type="entry name" value="O-acyltransferase_WSD1-like"/>
</dbReference>
<dbReference type="Pfam" id="PF06974">
    <property type="entry name" value="WS_DGAT_C"/>
    <property type="match status" value="1"/>
</dbReference>
<keyword evidence="3 12" id="KW-0808">Transferase</keyword>
<dbReference type="InterPro" id="IPR004255">
    <property type="entry name" value="O-acyltransferase_WSD1_N"/>
</dbReference>
<dbReference type="EMBL" id="MF037229">
    <property type="protein sequence ID" value="ASA49418.1"/>
    <property type="molecule type" value="mRNA"/>
</dbReference>
<feature type="transmembrane region" description="Helical" evidence="9">
    <location>
        <begin position="471"/>
        <end position="494"/>
    </location>
</feature>
<accession>A0A3G1ICG7</accession>
<dbReference type="BRENDA" id="2.3.1.75">
    <property type="organism ID" value="17274"/>
</dbReference>
<evidence type="ECO:0000256" key="5">
    <source>
        <dbReference type="ARBA" id="ARBA00024360"/>
    </source>
</evidence>
<evidence type="ECO:0000256" key="1">
    <source>
        <dbReference type="ARBA" id="ARBA00004771"/>
    </source>
</evidence>
<dbReference type="EC" id="2.3.1.75" evidence="12"/>
<evidence type="ECO:0000256" key="3">
    <source>
        <dbReference type="ARBA" id="ARBA00022679"/>
    </source>
</evidence>
<evidence type="ECO:0000256" key="8">
    <source>
        <dbReference type="SAM" id="MobiDB-lite"/>
    </source>
</evidence>
<feature type="domain" description="O-acyltransferase WSD1 C-terminal" evidence="11">
    <location>
        <begin position="314"/>
        <end position="451"/>
    </location>
</feature>
<dbReference type="BRENDA" id="2.3.1.20">
    <property type="organism ID" value="17274"/>
</dbReference>
<evidence type="ECO:0000256" key="9">
    <source>
        <dbReference type="SAM" id="Phobius"/>
    </source>
</evidence>
<keyword evidence="9" id="KW-1133">Transmembrane helix</keyword>
<evidence type="ECO:0000256" key="7">
    <source>
        <dbReference type="ARBA" id="ARBA00048109"/>
    </source>
</evidence>
<reference evidence="12" key="1">
    <citation type="submission" date="2017-04" db="EMBL/GenBank/DDBJ databases">
        <title>Identification of two bifunctional wax ester synthase/acyl-Coenzyme A:diacylglycerol acyltransferases from the marine protist Thraustochytrium roseum.</title>
        <authorList>
            <person name="Zhang N."/>
            <person name="Mao Z."/>
            <person name="Luo L."/>
            <person name="Wan X."/>
            <person name="Gong Y."/>
        </authorList>
    </citation>
    <scope>NUCLEOTIDE SEQUENCE</scope>
</reference>
<proteinExistence type="evidence at transcript level"/>
<comment type="pathway">
    <text evidence="2">Lipid metabolism.</text>
</comment>
<dbReference type="GO" id="GO:0005886">
    <property type="term" value="C:plasma membrane"/>
    <property type="evidence" value="ECO:0007669"/>
    <property type="project" value="TreeGrafter"/>
</dbReference>
<dbReference type="GO" id="GO:0004144">
    <property type="term" value="F:diacylglycerol O-acyltransferase activity"/>
    <property type="evidence" value="ECO:0007669"/>
    <property type="project" value="UniProtKB-EC"/>
</dbReference>
<comment type="catalytic activity">
    <reaction evidence="6">
        <text>a long chain fatty alcohol + a fatty acyl-CoA = a long-chain alcohol wax ester + CoA</text>
        <dbReference type="Rhea" id="RHEA:38443"/>
        <dbReference type="ChEBI" id="CHEBI:17135"/>
        <dbReference type="ChEBI" id="CHEBI:57287"/>
        <dbReference type="ChEBI" id="CHEBI:77636"/>
        <dbReference type="ChEBI" id="CHEBI:235323"/>
        <dbReference type="EC" id="2.3.1.75"/>
    </reaction>
</comment>
<evidence type="ECO:0000259" key="11">
    <source>
        <dbReference type="Pfam" id="PF06974"/>
    </source>
</evidence>
<keyword evidence="9" id="KW-0812">Transmembrane</keyword>
<dbReference type="AlphaFoldDB" id="A0A3G1ICG7"/>
<sequence length="495" mass="55413">MGSGKSPKRVKADTFSHLMHLGSRDFEAGKLDAKPITTMGWFYFAEPVDMEVLRNEVHEKLVDKVFRYRAVPRERKGWTYWEEAGPIDDAYHFQHHAGFEDEQHWQEYLQQLVDDGLDYSKPWWRYVVVDKLPCGRAAVIGIADHTHADGASAVSALLSMCEGQGDNPVFSKKTSSGAGSKKGKRAAGRGRKLSGYERLVALWEGVWGPISEQILANDVQSRLKQPSGKFPKHWRFATTPPGEHLDVKMLKEIKDRVPGATVNDVMLALTALGIKEYYKSINDPIMQGTADLRGTLAANVRPSGVDYLSDKWFGNHIVVQTARYPLHEGRVETLLSFRDQSRMRKASPDMIVRRYLMEAMSYLPRDKVVEIVVEANAKFSIMISNVLFSLTKLSLFGQEIEDVRFVACSPLGFYAGAATYVDKVSFGLVATEDVKTDPSVMLPLFRSECEKLHKEVMALDPDYFEKQDKPLAVSPALVSALAALLVAILLSVLLL</sequence>
<name>A0A3G1ICG7_9STRA</name>
<dbReference type="GO" id="GO:0047196">
    <property type="term" value="F:long-chain-alcohol O-fatty-acyltransferase activity"/>
    <property type="evidence" value="ECO:0007669"/>
    <property type="project" value="UniProtKB-EC"/>
</dbReference>